<dbReference type="InterPro" id="IPR043472">
    <property type="entry name" value="Macro_dom-like"/>
</dbReference>
<comment type="caution">
    <text evidence="1">The sequence shown here is derived from an EMBL/GenBank/DDBJ whole genome shotgun (WGS) entry which is preliminary data.</text>
</comment>
<evidence type="ECO:0008006" key="3">
    <source>
        <dbReference type="Google" id="ProtNLM"/>
    </source>
</evidence>
<name>A0AA89C9X4_PINIB</name>
<accession>A0AA89C9X4</accession>
<dbReference type="AlphaFoldDB" id="A0AA89C9X4"/>
<dbReference type="GO" id="GO:0140291">
    <property type="term" value="P:peptidyl-glutamate ADP-deribosylation"/>
    <property type="evidence" value="ECO:0007669"/>
    <property type="project" value="TreeGrafter"/>
</dbReference>
<dbReference type="EMBL" id="VSWD01000002">
    <property type="protein sequence ID" value="KAK3107265.1"/>
    <property type="molecule type" value="Genomic_DNA"/>
</dbReference>
<dbReference type="SUPFAM" id="SSF52949">
    <property type="entry name" value="Macro domain-like"/>
    <property type="match status" value="1"/>
</dbReference>
<dbReference type="Proteomes" id="UP001186944">
    <property type="component" value="Unassembled WGS sequence"/>
</dbReference>
<dbReference type="PANTHER" id="PTHR12521">
    <property type="entry name" value="PROTEIN C6ORF130"/>
    <property type="match status" value="1"/>
</dbReference>
<dbReference type="InterPro" id="IPR050892">
    <property type="entry name" value="ADP-ribose_metab_enzymes"/>
</dbReference>
<evidence type="ECO:0000313" key="1">
    <source>
        <dbReference type="EMBL" id="KAK3107265.1"/>
    </source>
</evidence>
<gene>
    <name evidence="1" type="ORF">FSP39_010737</name>
</gene>
<keyword evidence="2" id="KW-1185">Reference proteome</keyword>
<reference evidence="1" key="1">
    <citation type="submission" date="2019-08" db="EMBL/GenBank/DDBJ databases">
        <title>The improved chromosome-level genome for the pearl oyster Pinctada fucata martensii using PacBio sequencing and Hi-C.</title>
        <authorList>
            <person name="Zheng Z."/>
        </authorList>
    </citation>
    <scope>NUCLEOTIDE SEQUENCE</scope>
    <source>
        <strain evidence="1">ZZ-2019</strain>
        <tissue evidence="1">Adductor muscle</tissue>
    </source>
</reference>
<protein>
    <recommendedName>
        <fullName evidence="3">Macro domain-containing protein</fullName>
    </recommendedName>
</protein>
<evidence type="ECO:0000313" key="2">
    <source>
        <dbReference type="Proteomes" id="UP001186944"/>
    </source>
</evidence>
<dbReference type="PANTHER" id="PTHR12521:SF0">
    <property type="entry name" value="ADP-RIBOSE GLYCOHYDROLASE OARD1"/>
    <property type="match status" value="1"/>
</dbReference>
<sequence>MTYRQVCGDLLHMTDVDAICHQVNCLTVKSHGLSRRIAEQFPWADIYSFRKPLGRRNLATMETRGTPGTIQTFEGETVPKVICLLSQWDYGKCGQSNRRISPYTDSKENRTLWFEQCLTLLGQTNFKYIAFPFKIGCGLAGGDWTTYRQLIKEFVKKYNKNAIVVVPLS</sequence>
<dbReference type="Gene3D" id="3.40.220.10">
    <property type="entry name" value="Leucine Aminopeptidase, subunit E, domain 1"/>
    <property type="match status" value="1"/>
</dbReference>
<proteinExistence type="predicted"/>
<organism evidence="1 2">
    <name type="scientific">Pinctada imbricata</name>
    <name type="common">Atlantic pearl-oyster</name>
    <name type="synonym">Pinctada martensii</name>
    <dbReference type="NCBI Taxonomy" id="66713"/>
    <lineage>
        <taxon>Eukaryota</taxon>
        <taxon>Metazoa</taxon>
        <taxon>Spiralia</taxon>
        <taxon>Lophotrochozoa</taxon>
        <taxon>Mollusca</taxon>
        <taxon>Bivalvia</taxon>
        <taxon>Autobranchia</taxon>
        <taxon>Pteriomorphia</taxon>
        <taxon>Pterioida</taxon>
        <taxon>Pterioidea</taxon>
        <taxon>Pteriidae</taxon>
        <taxon>Pinctada</taxon>
    </lineage>
</organism>